<evidence type="ECO:0000259" key="7">
    <source>
        <dbReference type="Pfam" id="PF14740"/>
    </source>
</evidence>
<dbReference type="GO" id="GO:0070286">
    <property type="term" value="P:axonemal dynein complex assembly"/>
    <property type="evidence" value="ECO:0007669"/>
    <property type="project" value="InterPro"/>
</dbReference>
<dbReference type="AlphaFoldDB" id="A0A7S0D4G6"/>
<dbReference type="GO" id="GO:0005737">
    <property type="term" value="C:cytoplasm"/>
    <property type="evidence" value="ECO:0007669"/>
    <property type="project" value="UniProtKB-SubCell"/>
</dbReference>
<comment type="subcellular location">
    <subcellularLocation>
        <location evidence="1">Cytoplasm</location>
    </subcellularLocation>
</comment>
<evidence type="ECO:0000256" key="4">
    <source>
        <dbReference type="ARBA" id="ARBA00022794"/>
    </source>
</evidence>
<feature type="region of interest" description="Disordered" evidence="5">
    <location>
        <begin position="338"/>
        <end position="374"/>
    </location>
</feature>
<organism evidence="8">
    <name type="scientific">Amorphochlora amoebiformis</name>
    <dbReference type="NCBI Taxonomy" id="1561963"/>
    <lineage>
        <taxon>Eukaryota</taxon>
        <taxon>Sar</taxon>
        <taxon>Rhizaria</taxon>
        <taxon>Cercozoa</taxon>
        <taxon>Chlorarachniophyceae</taxon>
        <taxon>Amorphochlora</taxon>
    </lineage>
</organism>
<dbReference type="PANTHER" id="PTHR22118:SF14">
    <property type="entry name" value="DYNEIN AXONEMAL ASSEMBLY FACTOR 3"/>
    <property type="match status" value="1"/>
</dbReference>
<evidence type="ECO:0000313" key="8">
    <source>
        <dbReference type="EMBL" id="CAD8443076.1"/>
    </source>
</evidence>
<protein>
    <recommendedName>
        <fullName evidence="9">Dynein assembly factor 3, axonemal</fullName>
    </recommendedName>
</protein>
<evidence type="ECO:0000256" key="5">
    <source>
        <dbReference type="SAM" id="MobiDB-lite"/>
    </source>
</evidence>
<sequence length="524" mass="60059">MGSEVMAEIVQPVSVGVGRNAMWGYSPAFDLTKYLSCDSKDGKESNVLLAGPGDIRHVLETLRARQTKQNHEKIVVYIWEESLECMARHIILTRILLNRQESIQTRTQTFLESYGNVLVHKKTAELIAEIANQIYKEMAEDAEFIKPFFDLTCLKFRERDGIEDIFKFSRAKKPQFDSRYLWDNRCRHYLGSRYNSAANVIDWDYHMRMKSYAPIIHKLHYRRWRIQGIIVERQGKCTEPNRTLATEIRGMHKKRGPVNVKGFWSDILISPYISYGVHTTEKKFYERSQNQYKKHSVDICEHNLEQVMQAIAPHEKKEEETTVSSADDEEITILEAATMTSGDDEKVDTSPEQRPVVPSLESKAKSVQTTGTSANTPDLSNITVRFLFGDLAKLLAKSKYDGLFDLIFVGQAVAHVCMTKALNKNVSKRGCTVIAETVKYVPVKLNEKKLYVEKLREMGKAAGWKTLGKADLAAMNEFKFPMPSDDRMHVPVSSGEGDKVNVKEFEKKQESYPECMFPFVYFRA</sequence>
<gene>
    <name evidence="8" type="ORF">LAMO00422_LOCUS7063</name>
</gene>
<keyword evidence="3" id="KW-0963">Cytoplasm</keyword>
<dbReference type="EMBL" id="HBEM01010069">
    <property type="protein sequence ID" value="CAD8443076.1"/>
    <property type="molecule type" value="Transcribed_RNA"/>
</dbReference>
<evidence type="ECO:0008006" key="9">
    <source>
        <dbReference type="Google" id="ProtNLM"/>
    </source>
</evidence>
<dbReference type="InterPro" id="IPR027974">
    <property type="entry name" value="DUF4470"/>
</dbReference>
<dbReference type="Pfam" id="PF14740">
    <property type="entry name" value="DUF4471"/>
    <property type="match status" value="1"/>
</dbReference>
<evidence type="ECO:0000259" key="6">
    <source>
        <dbReference type="Pfam" id="PF14737"/>
    </source>
</evidence>
<evidence type="ECO:0000256" key="1">
    <source>
        <dbReference type="ARBA" id="ARBA00004496"/>
    </source>
</evidence>
<dbReference type="GO" id="GO:0044458">
    <property type="term" value="P:motile cilium assembly"/>
    <property type="evidence" value="ECO:0007669"/>
    <property type="project" value="TreeGrafter"/>
</dbReference>
<name>A0A7S0D4G6_9EUKA</name>
<reference evidence="8" key="1">
    <citation type="submission" date="2021-01" db="EMBL/GenBank/DDBJ databases">
        <authorList>
            <person name="Corre E."/>
            <person name="Pelletier E."/>
            <person name="Niang G."/>
            <person name="Scheremetjew M."/>
            <person name="Finn R."/>
            <person name="Kale V."/>
            <person name="Holt S."/>
            <person name="Cochrane G."/>
            <person name="Meng A."/>
            <person name="Brown T."/>
            <person name="Cohen L."/>
        </authorList>
    </citation>
    <scope>NUCLEOTIDE SEQUENCE</scope>
    <source>
        <strain evidence="8">CCMP2058</strain>
    </source>
</reference>
<keyword evidence="4" id="KW-0970">Cilium biogenesis/degradation</keyword>
<feature type="compositionally biased region" description="Polar residues" evidence="5">
    <location>
        <begin position="365"/>
        <end position="374"/>
    </location>
</feature>
<dbReference type="Pfam" id="PF14737">
    <property type="entry name" value="DUF4470"/>
    <property type="match status" value="1"/>
</dbReference>
<proteinExistence type="inferred from homology"/>
<evidence type="ECO:0000256" key="2">
    <source>
        <dbReference type="ARBA" id="ARBA00010449"/>
    </source>
</evidence>
<comment type="similarity">
    <text evidence="2">Belongs to the DNAAF3 family.</text>
</comment>
<dbReference type="PANTHER" id="PTHR22118">
    <property type="entry name" value="DYNEIN ASSEMBLY FACTOR 3, AXONEMAL"/>
    <property type="match status" value="1"/>
</dbReference>
<feature type="domain" description="DUF4470" evidence="6">
    <location>
        <begin position="22"/>
        <end position="118"/>
    </location>
</feature>
<accession>A0A7S0D4G6</accession>
<dbReference type="InterPro" id="IPR028235">
    <property type="entry name" value="DNAAF3_C"/>
</dbReference>
<feature type="domain" description="Dynein assembly factor 3 C-terminal" evidence="7">
    <location>
        <begin position="149"/>
        <end position="466"/>
    </location>
</feature>
<evidence type="ECO:0000256" key="3">
    <source>
        <dbReference type="ARBA" id="ARBA00022490"/>
    </source>
</evidence>
<dbReference type="InterPro" id="IPR039304">
    <property type="entry name" value="DNAAF3"/>
</dbReference>